<dbReference type="SUPFAM" id="SSF51735">
    <property type="entry name" value="NAD(P)-binding Rossmann-fold domains"/>
    <property type="match status" value="1"/>
</dbReference>
<evidence type="ECO:0008006" key="6">
    <source>
        <dbReference type="Google" id="ProtNLM"/>
    </source>
</evidence>
<organism evidence="4 5">
    <name type="scientific">Sphaceloma murrayae</name>
    <dbReference type="NCBI Taxonomy" id="2082308"/>
    <lineage>
        <taxon>Eukaryota</taxon>
        <taxon>Fungi</taxon>
        <taxon>Dikarya</taxon>
        <taxon>Ascomycota</taxon>
        <taxon>Pezizomycotina</taxon>
        <taxon>Dothideomycetes</taxon>
        <taxon>Dothideomycetidae</taxon>
        <taxon>Myriangiales</taxon>
        <taxon>Elsinoaceae</taxon>
        <taxon>Sphaceloma</taxon>
    </lineage>
</organism>
<dbReference type="InterPro" id="IPR036291">
    <property type="entry name" value="NAD(P)-bd_dom_sf"/>
</dbReference>
<dbReference type="AlphaFoldDB" id="A0A2K1QTG6"/>
<sequence>MTTHLVSGASRGIGKEFITQLLQRPDSTVIAALRTPSSAEPLESLPKAAGSKLLTVKIDSSSETDAKEAIAQLQKDHGITRLDVVIANAGITRDNTDAMSAIPSAFHDVMTTNVLGPLLLATATRDLLKQSSRPVFAVIGSVAGSIASQAQFVDFAFTSPMVPYGVSKAAVSYVVERMHLEEKWLLALNVHPGLVETETALSTLPPGFDRAAYGALTPETSVGQMLDLIGKASREREGGKLVRFDGEILPW</sequence>
<keyword evidence="2" id="KW-0521">NADP</keyword>
<dbReference type="GO" id="GO:0016491">
    <property type="term" value="F:oxidoreductase activity"/>
    <property type="evidence" value="ECO:0007669"/>
    <property type="project" value="UniProtKB-KW"/>
</dbReference>
<dbReference type="InterPro" id="IPR051468">
    <property type="entry name" value="Fungal_SecMetab_SDRs"/>
</dbReference>
<dbReference type="Gene3D" id="3.40.50.720">
    <property type="entry name" value="NAD(P)-binding Rossmann-like Domain"/>
    <property type="match status" value="1"/>
</dbReference>
<dbReference type="InParanoid" id="A0A2K1QTG6"/>
<dbReference type="GO" id="GO:0005737">
    <property type="term" value="C:cytoplasm"/>
    <property type="evidence" value="ECO:0007669"/>
    <property type="project" value="TreeGrafter"/>
</dbReference>
<reference evidence="4 5" key="1">
    <citation type="submission" date="2017-06" db="EMBL/GenBank/DDBJ databases">
        <title>Draft genome sequence of a variant of Elsinoe murrayae.</title>
        <authorList>
            <person name="Cheng Q."/>
        </authorList>
    </citation>
    <scope>NUCLEOTIDE SEQUENCE [LARGE SCALE GENOMIC DNA]</scope>
    <source>
        <strain evidence="4 5">CQ-2017a</strain>
    </source>
</reference>
<dbReference type="PANTHER" id="PTHR43544:SF7">
    <property type="entry name" value="NADB-LER2"/>
    <property type="match status" value="1"/>
</dbReference>
<dbReference type="CDD" id="cd05325">
    <property type="entry name" value="carb_red_sniffer_like_SDR_c"/>
    <property type="match status" value="1"/>
</dbReference>
<comment type="similarity">
    <text evidence="1">Belongs to the short-chain dehydrogenases/reductases (SDR) family.</text>
</comment>
<dbReference type="PRINTS" id="PR00081">
    <property type="entry name" value="GDHRDH"/>
</dbReference>
<keyword evidence="3" id="KW-0560">Oxidoreductase</keyword>
<protein>
    <recommendedName>
        <fullName evidence="6">Norsolorinic acid ketoreductase</fullName>
    </recommendedName>
</protein>
<name>A0A2K1QTG6_9PEZI</name>
<dbReference type="PANTHER" id="PTHR43544">
    <property type="entry name" value="SHORT-CHAIN DEHYDROGENASE/REDUCTASE"/>
    <property type="match status" value="1"/>
</dbReference>
<keyword evidence="5" id="KW-1185">Reference proteome</keyword>
<evidence type="ECO:0000256" key="2">
    <source>
        <dbReference type="ARBA" id="ARBA00022857"/>
    </source>
</evidence>
<evidence type="ECO:0000256" key="3">
    <source>
        <dbReference type="ARBA" id="ARBA00023002"/>
    </source>
</evidence>
<comment type="caution">
    <text evidence="4">The sequence shown here is derived from an EMBL/GenBank/DDBJ whole genome shotgun (WGS) entry which is preliminary data.</text>
</comment>
<accession>A0A2K1QTG6</accession>
<gene>
    <name evidence="4" type="ORF">CAC42_6181</name>
</gene>
<evidence type="ECO:0000313" key="4">
    <source>
        <dbReference type="EMBL" id="PNS18364.1"/>
    </source>
</evidence>
<dbReference type="InterPro" id="IPR002347">
    <property type="entry name" value="SDR_fam"/>
</dbReference>
<proteinExistence type="inferred from homology"/>
<dbReference type="EMBL" id="NKHZ01000041">
    <property type="protein sequence ID" value="PNS18364.1"/>
    <property type="molecule type" value="Genomic_DNA"/>
</dbReference>
<dbReference type="OrthoDB" id="9876299at2759"/>
<evidence type="ECO:0000256" key="1">
    <source>
        <dbReference type="ARBA" id="ARBA00006484"/>
    </source>
</evidence>
<dbReference type="Proteomes" id="UP000243797">
    <property type="component" value="Unassembled WGS sequence"/>
</dbReference>
<dbReference type="Pfam" id="PF00106">
    <property type="entry name" value="adh_short"/>
    <property type="match status" value="1"/>
</dbReference>
<evidence type="ECO:0000313" key="5">
    <source>
        <dbReference type="Proteomes" id="UP000243797"/>
    </source>
</evidence>